<dbReference type="EMBL" id="JASPKY010000054">
    <property type="protein sequence ID" value="KAK9744850.1"/>
    <property type="molecule type" value="Genomic_DNA"/>
</dbReference>
<keyword evidence="4" id="KW-0175">Coiled coil</keyword>
<dbReference type="InterPro" id="IPR050440">
    <property type="entry name" value="Laminin/Netrin_ECM"/>
</dbReference>
<evidence type="ECO:0000313" key="6">
    <source>
        <dbReference type="EMBL" id="KAK9744850.1"/>
    </source>
</evidence>
<feature type="coiled-coil region" evidence="4">
    <location>
        <begin position="206"/>
        <end position="233"/>
    </location>
</feature>
<evidence type="ECO:0000256" key="3">
    <source>
        <dbReference type="PROSITE-ProRule" id="PRU00460"/>
    </source>
</evidence>
<evidence type="ECO:0000256" key="1">
    <source>
        <dbReference type="ARBA" id="ARBA00023157"/>
    </source>
</evidence>
<dbReference type="GO" id="GO:0009888">
    <property type="term" value="P:tissue development"/>
    <property type="evidence" value="ECO:0007669"/>
    <property type="project" value="TreeGrafter"/>
</dbReference>
<accession>A0AAW1MDJ3</accession>
<keyword evidence="1 3" id="KW-1015">Disulfide bond</keyword>
<feature type="disulfide bond" evidence="3">
    <location>
        <begin position="103"/>
        <end position="112"/>
    </location>
</feature>
<feature type="domain" description="Laminin EGF-like" evidence="5">
    <location>
        <begin position="82"/>
        <end position="135"/>
    </location>
</feature>
<proteinExistence type="predicted"/>
<organism evidence="6 7">
    <name type="scientific">Popillia japonica</name>
    <name type="common">Japanese beetle</name>
    <dbReference type="NCBI Taxonomy" id="7064"/>
    <lineage>
        <taxon>Eukaryota</taxon>
        <taxon>Metazoa</taxon>
        <taxon>Ecdysozoa</taxon>
        <taxon>Arthropoda</taxon>
        <taxon>Hexapoda</taxon>
        <taxon>Insecta</taxon>
        <taxon>Pterygota</taxon>
        <taxon>Neoptera</taxon>
        <taxon>Endopterygota</taxon>
        <taxon>Coleoptera</taxon>
        <taxon>Polyphaga</taxon>
        <taxon>Scarabaeiformia</taxon>
        <taxon>Scarabaeidae</taxon>
        <taxon>Rutelinae</taxon>
        <taxon>Popillia</taxon>
    </lineage>
</organism>
<dbReference type="PROSITE" id="PS01248">
    <property type="entry name" value="EGF_LAM_1"/>
    <property type="match status" value="1"/>
</dbReference>
<evidence type="ECO:0000259" key="5">
    <source>
        <dbReference type="PROSITE" id="PS50027"/>
    </source>
</evidence>
<name>A0AAW1MDJ3_POPJA</name>
<keyword evidence="7" id="KW-1185">Reference proteome</keyword>
<protein>
    <submittedName>
        <fullName evidence="6">Laminin EGF domain</fullName>
    </submittedName>
</protein>
<dbReference type="Gene3D" id="2.10.25.10">
    <property type="entry name" value="Laminin"/>
    <property type="match status" value="2"/>
</dbReference>
<dbReference type="SUPFAM" id="SSF57196">
    <property type="entry name" value="EGF/Laminin"/>
    <property type="match status" value="1"/>
</dbReference>
<dbReference type="GO" id="GO:0048731">
    <property type="term" value="P:system development"/>
    <property type="evidence" value="ECO:0007669"/>
    <property type="project" value="UniProtKB-ARBA"/>
</dbReference>
<dbReference type="CDD" id="cd00055">
    <property type="entry name" value="EGF_Lam"/>
    <property type="match status" value="2"/>
</dbReference>
<reference evidence="6 7" key="1">
    <citation type="journal article" date="2024" name="BMC Genomics">
        <title>De novo assembly and annotation of Popillia japonica's genome with initial clues to its potential as an invasive pest.</title>
        <authorList>
            <person name="Cucini C."/>
            <person name="Boschi S."/>
            <person name="Funari R."/>
            <person name="Cardaioli E."/>
            <person name="Iannotti N."/>
            <person name="Marturano G."/>
            <person name="Paoli F."/>
            <person name="Bruttini M."/>
            <person name="Carapelli A."/>
            <person name="Frati F."/>
            <person name="Nardi F."/>
        </authorList>
    </citation>
    <scope>NUCLEOTIDE SEQUENCE [LARGE SCALE GENOMIC DNA]</scope>
    <source>
        <strain evidence="6">DMR45628</strain>
    </source>
</reference>
<dbReference type="Pfam" id="PF00053">
    <property type="entry name" value="EGF_laminin"/>
    <property type="match status" value="2"/>
</dbReference>
<evidence type="ECO:0000256" key="4">
    <source>
        <dbReference type="SAM" id="Coils"/>
    </source>
</evidence>
<evidence type="ECO:0000313" key="7">
    <source>
        <dbReference type="Proteomes" id="UP001458880"/>
    </source>
</evidence>
<feature type="disulfide bond" evidence="3">
    <location>
        <begin position="82"/>
        <end position="94"/>
    </location>
</feature>
<dbReference type="SMART" id="SM00180">
    <property type="entry name" value="EGF_Lam"/>
    <property type="match status" value="2"/>
</dbReference>
<comment type="caution">
    <text evidence="6">The sequence shown here is derived from an EMBL/GenBank/DDBJ whole genome shotgun (WGS) entry which is preliminary data.</text>
</comment>
<keyword evidence="2 3" id="KW-0424">Laminin EGF-like domain</keyword>
<dbReference type="AlphaFoldDB" id="A0AAW1MDJ3"/>
<dbReference type="PANTHER" id="PTHR10574">
    <property type="entry name" value="NETRIN/LAMININ-RELATED"/>
    <property type="match status" value="1"/>
</dbReference>
<feature type="coiled-coil region" evidence="4">
    <location>
        <begin position="515"/>
        <end position="585"/>
    </location>
</feature>
<evidence type="ECO:0000256" key="2">
    <source>
        <dbReference type="ARBA" id="ARBA00023292"/>
    </source>
</evidence>
<comment type="caution">
    <text evidence="3">Lacks conserved residue(s) required for the propagation of feature annotation.</text>
</comment>
<feature type="disulfide bond" evidence="3">
    <location>
        <begin position="84"/>
        <end position="101"/>
    </location>
</feature>
<dbReference type="GO" id="GO:0009887">
    <property type="term" value="P:animal organ morphogenesis"/>
    <property type="evidence" value="ECO:0007669"/>
    <property type="project" value="TreeGrafter"/>
</dbReference>
<dbReference type="PROSITE" id="PS50027">
    <property type="entry name" value="EGF_LAM_2"/>
    <property type="match status" value="1"/>
</dbReference>
<dbReference type="PANTHER" id="PTHR10574:SF406">
    <property type="entry name" value="LAMININ SUBUNIT ALPHA 5"/>
    <property type="match status" value="1"/>
</dbReference>
<dbReference type="InterPro" id="IPR002049">
    <property type="entry name" value="LE_dom"/>
</dbReference>
<gene>
    <name evidence="6" type="ORF">QE152_g7422</name>
</gene>
<dbReference type="Proteomes" id="UP001458880">
    <property type="component" value="Unassembled WGS sequence"/>
</dbReference>
<sequence length="616" mass="70037">MEDQRATVPRIVQRIANGNLPQQNFSTNYNNNNLNVKRRNKNNFSTQNKKGIYATNYPHTTQRGRCQPTFYYSFAKNSCLPCLCDQIGSISSDCDGKIGQCYCKTGYNGQKCKSCSAGYYKDIFKKTCVACNCSRDGSKSVECNRFGQCQCKPNITGKTCNRCVNSGLNFRKECTENCPEMYRPVAETFDKFDGEFNEIRSFVNGIGMEKNKMDELTAKINELKEDIEKADGSIGGDLLKLKDAVIKLRNRIRFYVKNAADLNRLQGITKKILRELSKIFGVVMGARKICADACNKAELYEEDRGGFLKELNRIRGGYSRASLKQNLLEDEAEILRKLAEVTGKEGGEIREKLTDLPSFPNGIMDGIYLEVENKRLHRIFQEIAKIEEDSGKIGELYEETKQLQEDSAALTIAVLDGYIEGYTIKVTNRIGNVIKNLQIYEDELKNISSLIQPPPGGNISTFQSEIENNFDKLQEIKIQAEKIIADDQLTKKTLAEIFTVVEEMQLAVWKNTEALEEATKKCKKEEAIFDEINAEIETKFKTVTKQMEEKTEALEKDLVEIETDIVRTEKEVESLEDILDKMETFISLHKEVAHLKEIKEELDKIPEHTCRNVSLV</sequence>